<evidence type="ECO:0008006" key="10">
    <source>
        <dbReference type="Google" id="ProtNLM"/>
    </source>
</evidence>
<dbReference type="PROSITE" id="PS00028">
    <property type="entry name" value="ZINC_FINGER_C2H2_1"/>
    <property type="match status" value="5"/>
</dbReference>
<keyword evidence="2" id="KW-0677">Repeat</keyword>
<proteinExistence type="predicted"/>
<evidence type="ECO:0000256" key="1">
    <source>
        <dbReference type="ARBA" id="ARBA00022723"/>
    </source>
</evidence>
<evidence type="ECO:0000256" key="4">
    <source>
        <dbReference type="ARBA" id="ARBA00022833"/>
    </source>
</evidence>
<evidence type="ECO:0000259" key="6">
    <source>
        <dbReference type="PROSITE" id="PS50097"/>
    </source>
</evidence>
<evidence type="ECO:0000256" key="3">
    <source>
        <dbReference type="ARBA" id="ARBA00022771"/>
    </source>
</evidence>
<evidence type="ECO:0000313" key="9">
    <source>
        <dbReference type="Proteomes" id="UP000277928"/>
    </source>
</evidence>
<dbReference type="GO" id="GO:0008270">
    <property type="term" value="F:zinc ion binding"/>
    <property type="evidence" value="ECO:0007669"/>
    <property type="project" value="UniProtKB-KW"/>
</dbReference>
<dbReference type="InterPro" id="IPR000210">
    <property type="entry name" value="BTB/POZ_dom"/>
</dbReference>
<accession>A0A3P6TUH8</accession>
<keyword evidence="9" id="KW-1185">Reference proteome</keyword>
<dbReference type="OrthoDB" id="8114442at2759"/>
<dbReference type="OMA" id="CVEGACC"/>
<feature type="domain" description="C2H2-type" evidence="7">
    <location>
        <begin position="725"/>
        <end position="753"/>
    </location>
</feature>
<dbReference type="InterPro" id="IPR011333">
    <property type="entry name" value="SKP1/BTB/POZ_sf"/>
</dbReference>
<feature type="domain" description="C2H2-type" evidence="7">
    <location>
        <begin position="792"/>
        <end position="820"/>
    </location>
</feature>
<keyword evidence="4" id="KW-0862">Zinc</keyword>
<protein>
    <recommendedName>
        <fullName evidence="10">BTB domain-containing protein</fullName>
    </recommendedName>
</protein>
<organism evidence="8 9">
    <name type="scientific">Litomosoides sigmodontis</name>
    <name type="common">Filarial nematode worm</name>
    <dbReference type="NCBI Taxonomy" id="42156"/>
    <lineage>
        <taxon>Eukaryota</taxon>
        <taxon>Metazoa</taxon>
        <taxon>Ecdysozoa</taxon>
        <taxon>Nematoda</taxon>
        <taxon>Chromadorea</taxon>
        <taxon>Rhabditida</taxon>
        <taxon>Spirurina</taxon>
        <taxon>Spiruromorpha</taxon>
        <taxon>Filarioidea</taxon>
        <taxon>Onchocercidae</taxon>
        <taxon>Litomosoides</taxon>
    </lineage>
</organism>
<dbReference type="FunFam" id="3.30.160.60:FF:000038">
    <property type="entry name" value="Zinc finger protein 624"/>
    <property type="match status" value="1"/>
</dbReference>
<reference evidence="8 9" key="1">
    <citation type="submission" date="2018-08" db="EMBL/GenBank/DDBJ databases">
        <authorList>
            <person name="Laetsch R D."/>
            <person name="Stevens L."/>
            <person name="Kumar S."/>
            <person name="Blaxter L. M."/>
        </authorList>
    </citation>
    <scope>NUCLEOTIDE SEQUENCE [LARGE SCALE GENOMIC DNA]</scope>
</reference>
<dbReference type="PROSITE" id="PS50157">
    <property type="entry name" value="ZINC_FINGER_C2H2_2"/>
    <property type="match status" value="5"/>
</dbReference>
<sequence length="936" mass="107294">MTQQVHRQRNYTDDDDQWEMGHKSALFGDNACHSLPWWRAAMLAGSGRMLPPILRAQDHCNALVRKLHQCRRKGELLDCNIRVDTVNGCVKQILVHQIIIHCSSNILKGLPCDVVTKSGLQEVRLNLNSNDEVTCLEALISFMYTGSLETTNCEPHAHSPAITPSPTVKEWIHRFAQTMRTPYGNVLLPNCGVLFHASSEDVENSGQRQHALDASSWLQSLIHEATLTCATKEKEAQRKAAIPFIPSNETGERKNDIVLPSSDHEGWCRNKKYIERVPSGYMCTVCQKVYGRYNSVSYHVTIYHRNPPIRCDEEGCKFSTREARYIHFHKFYRHRVPLPENIELEAHKPPSTVLRQEWTGLPVPAMREASKHAAGNARPYGDACGAGGSRLPVRALQISSLMDSIRISLGCKQHYSAACATTKCTIISEPRRVLNAKTFIICVSLISDFRQPLLFSTSCGAVVLNNFAMKRKEEISALKTNESMSRLSQFMQILGGECTRSLCKNVKHERNVWNEKEICMEELDEVRQFWKCHLSGAVAFFGAEKMSGGIAADCIADLFYEPSAYDELCFYCVEGACCPHHKVPQPRVRGVQRKEGAGEVSMRYVLDEIFGSQNSSWQYAKNETEIVASGGEDVAAKVQQQQFSKMQPASTDQNIIRKETDMKAPTRRDEKKPAESCVAESCADVASRMVCNDVEEVFVLPKRRDALRSLRNDRQKYQRFRNKQYLCDICDSAFTLKHNIQTHLLLYHPNNETYMKRRRGRRYRCLKCNMLFRTFAAVQKHRKRQHEVRTRPKCETCQKEFPTASLLREHVAVIHLNLRPFKCTKCSAMFGRQGCLRRHDMMRHLNYVYMCPYTQCTHAGFKCSKALAAHIRSVHTHVRPYKCEQCEKCFVRRNDLRVHSDIHNTECKYICPTCNQMFQRRIHFQKHVRKCRPAVE</sequence>
<name>A0A3P6TUH8_LITSI</name>
<dbReference type="GO" id="GO:0005634">
    <property type="term" value="C:nucleus"/>
    <property type="evidence" value="ECO:0007669"/>
    <property type="project" value="TreeGrafter"/>
</dbReference>
<dbReference type="Gene3D" id="3.30.160.60">
    <property type="entry name" value="Classic Zinc Finger"/>
    <property type="match status" value="3"/>
</dbReference>
<gene>
    <name evidence="8" type="ORF">NLS_LOCUS825</name>
</gene>
<evidence type="ECO:0000259" key="7">
    <source>
        <dbReference type="PROSITE" id="PS50157"/>
    </source>
</evidence>
<dbReference type="SMART" id="SM00355">
    <property type="entry name" value="ZnF_C2H2"/>
    <property type="match status" value="9"/>
</dbReference>
<dbReference type="GO" id="GO:0000981">
    <property type="term" value="F:DNA-binding transcription factor activity, RNA polymerase II-specific"/>
    <property type="evidence" value="ECO:0007669"/>
    <property type="project" value="TreeGrafter"/>
</dbReference>
<keyword evidence="1" id="KW-0479">Metal-binding</keyword>
<evidence type="ECO:0000313" key="8">
    <source>
        <dbReference type="EMBL" id="VDK69654.1"/>
    </source>
</evidence>
<evidence type="ECO:0000256" key="2">
    <source>
        <dbReference type="ARBA" id="ARBA00022737"/>
    </source>
</evidence>
<feature type="domain" description="BTB" evidence="6">
    <location>
        <begin position="77"/>
        <end position="152"/>
    </location>
</feature>
<dbReference type="Proteomes" id="UP000277928">
    <property type="component" value="Unassembled WGS sequence"/>
</dbReference>
<feature type="domain" description="C2H2-type" evidence="7">
    <location>
        <begin position="821"/>
        <end position="844"/>
    </location>
</feature>
<dbReference type="InterPro" id="IPR036236">
    <property type="entry name" value="Znf_C2H2_sf"/>
</dbReference>
<feature type="domain" description="C2H2-type" evidence="7">
    <location>
        <begin position="881"/>
        <end position="908"/>
    </location>
</feature>
<dbReference type="GO" id="GO:0043565">
    <property type="term" value="F:sequence-specific DNA binding"/>
    <property type="evidence" value="ECO:0007669"/>
    <property type="project" value="TreeGrafter"/>
</dbReference>
<dbReference type="AlphaFoldDB" id="A0A3P6TUH8"/>
<dbReference type="PANTHER" id="PTHR24408:SF58">
    <property type="entry name" value="TRANSCRIPTION FACTOR (TFIIIA), PUTATIVE (AFU_ORTHOLOGUE AFUA_1G05150)-RELATED"/>
    <property type="match status" value="1"/>
</dbReference>
<dbReference type="STRING" id="42156.A0A3P6TUH8"/>
<dbReference type="Pfam" id="PF00096">
    <property type="entry name" value="zf-C2H2"/>
    <property type="match status" value="1"/>
</dbReference>
<dbReference type="PROSITE" id="PS50097">
    <property type="entry name" value="BTB"/>
    <property type="match status" value="1"/>
</dbReference>
<dbReference type="SUPFAM" id="SSF57667">
    <property type="entry name" value="beta-beta-alpha zinc fingers"/>
    <property type="match status" value="3"/>
</dbReference>
<dbReference type="PANTHER" id="PTHR24408">
    <property type="entry name" value="ZINC FINGER PROTEIN"/>
    <property type="match status" value="1"/>
</dbReference>
<dbReference type="SUPFAM" id="SSF54695">
    <property type="entry name" value="POZ domain"/>
    <property type="match status" value="1"/>
</dbReference>
<dbReference type="Gene3D" id="3.30.710.10">
    <property type="entry name" value="Potassium Channel Kv1.1, Chain A"/>
    <property type="match status" value="1"/>
</dbReference>
<keyword evidence="3 5" id="KW-0863">Zinc-finger</keyword>
<feature type="domain" description="C2H2-type" evidence="7">
    <location>
        <begin position="763"/>
        <end position="786"/>
    </location>
</feature>
<dbReference type="EMBL" id="UYRX01000024">
    <property type="protein sequence ID" value="VDK69654.1"/>
    <property type="molecule type" value="Genomic_DNA"/>
</dbReference>
<dbReference type="InterPro" id="IPR013087">
    <property type="entry name" value="Znf_C2H2_type"/>
</dbReference>
<evidence type="ECO:0000256" key="5">
    <source>
        <dbReference type="PROSITE-ProRule" id="PRU00042"/>
    </source>
</evidence>